<dbReference type="Proteomes" id="UP000224634">
    <property type="component" value="Unassembled WGS sequence"/>
</dbReference>
<evidence type="ECO:0000256" key="1">
    <source>
        <dbReference type="ARBA" id="ARBA00001974"/>
    </source>
</evidence>
<evidence type="ECO:0000256" key="5">
    <source>
        <dbReference type="ARBA" id="ARBA00023002"/>
    </source>
</evidence>
<evidence type="ECO:0000256" key="3">
    <source>
        <dbReference type="ARBA" id="ARBA00022630"/>
    </source>
</evidence>
<keyword evidence="5" id="KW-0560">Oxidoreductase</keyword>
<dbReference type="Pfam" id="PF13450">
    <property type="entry name" value="NAD_binding_8"/>
    <property type="match status" value="1"/>
</dbReference>
<dbReference type="Pfam" id="PF00743">
    <property type="entry name" value="FMO-like"/>
    <property type="match status" value="1"/>
</dbReference>
<dbReference type="GO" id="GO:0050661">
    <property type="term" value="F:NADP binding"/>
    <property type="evidence" value="ECO:0007669"/>
    <property type="project" value="InterPro"/>
</dbReference>
<dbReference type="OrthoDB" id="74360at2759"/>
<evidence type="ECO:0000256" key="2">
    <source>
        <dbReference type="ARBA" id="ARBA00010139"/>
    </source>
</evidence>
<dbReference type="PANTHER" id="PTHR42877">
    <property type="entry name" value="L-ORNITHINE N(5)-MONOOXYGENASE-RELATED"/>
    <property type="match status" value="1"/>
</dbReference>
<proteinExistence type="inferred from homology"/>
<dbReference type="AlphaFoldDB" id="A0A2B7WVY3"/>
<gene>
    <name evidence="6" type="ORF">AJ80_09141</name>
</gene>
<sequence length="641" mass="71864">MSLNNMAANQASFASQHMEKQSHQQLRFPVVILGAGESGIAAGCLLKRKLGLSDFRIFDRQGGIGGAWWINRYPGVACDIPGLFYSYSFAPNYKWTSLFPPGKEIQQYLENVCEQQQIRGNIQLNTEISEAQWLENEGEWEIHLTTLAPFAGDLSDADRRESVSMRGESSIYLKKSTIRTKIFISCAGELVEPNSWPRDVPGLELFKGPVFHSARWKADVDLHNKDVVVVGTGCTSAQLVPSLMKGPRAPRSVTQLMRSPPWVMPRPKTPHVWKKYASLVFQLLPPLALFLRYILFLYAESTWLNIGMTRFNKWRRRRFESKLLVHLQKAVPEILLAMLTPSFGVGCRRIIIDDGWFDCLNLPNVELTTRPLVSVNERSVLLGPDPSISSPTSYNGGETTRPADVIILANGFETSTYLHRLKIRGTNGKYLHDVWNERGGPSAYLSTAIHGFPNFFMLLGPNAVSGHTSAILASENVANYALRFISLMLKGKVQTVEVKERAESDYTAEVQRRSIDKVWQTCRNGYIAPNGWNSSICPFNQIHFSLKCMFPQWKDWDIQYNETGESSDLWDILSLQVIASIVSEQFSEWSYVVSLSREIGGALSVPLMTHSLHSTDASAAGLNPQWANMPALRLGCRSGPS</sequence>
<dbReference type="InterPro" id="IPR036188">
    <property type="entry name" value="FAD/NAD-bd_sf"/>
</dbReference>
<dbReference type="STRING" id="1447883.A0A2B7WVY3"/>
<evidence type="ECO:0000256" key="4">
    <source>
        <dbReference type="ARBA" id="ARBA00022827"/>
    </source>
</evidence>
<keyword evidence="4" id="KW-0274">FAD</keyword>
<dbReference type="GO" id="GO:0004499">
    <property type="term" value="F:N,N-dimethylaniline monooxygenase activity"/>
    <property type="evidence" value="ECO:0007669"/>
    <property type="project" value="InterPro"/>
</dbReference>
<evidence type="ECO:0008006" key="8">
    <source>
        <dbReference type="Google" id="ProtNLM"/>
    </source>
</evidence>
<dbReference type="Gene3D" id="3.50.50.60">
    <property type="entry name" value="FAD/NAD(P)-binding domain"/>
    <property type="match status" value="3"/>
</dbReference>
<comment type="similarity">
    <text evidence="2">Belongs to the FAD-binding monooxygenase family.</text>
</comment>
<dbReference type="EMBL" id="PDNA01000248">
    <property type="protein sequence ID" value="PGH00651.1"/>
    <property type="molecule type" value="Genomic_DNA"/>
</dbReference>
<comment type="caution">
    <text evidence="6">The sequence shown here is derived from an EMBL/GenBank/DDBJ whole genome shotgun (WGS) entry which is preliminary data.</text>
</comment>
<reference evidence="6 7" key="1">
    <citation type="submission" date="2017-10" db="EMBL/GenBank/DDBJ databases">
        <title>Comparative genomics in systemic dimorphic fungi from Ajellomycetaceae.</title>
        <authorList>
            <person name="Munoz J.F."/>
            <person name="Mcewen J.G."/>
            <person name="Clay O.K."/>
            <person name="Cuomo C.A."/>
        </authorList>
    </citation>
    <scope>NUCLEOTIDE SEQUENCE [LARGE SCALE GENOMIC DNA]</scope>
    <source>
        <strain evidence="6 7">UAMH7299</strain>
    </source>
</reference>
<dbReference type="InterPro" id="IPR051209">
    <property type="entry name" value="FAD-bind_Monooxygenase_sf"/>
</dbReference>
<dbReference type="GO" id="GO:0050660">
    <property type="term" value="F:flavin adenine dinucleotide binding"/>
    <property type="evidence" value="ECO:0007669"/>
    <property type="project" value="InterPro"/>
</dbReference>
<dbReference type="SUPFAM" id="SSF51905">
    <property type="entry name" value="FAD/NAD(P)-binding domain"/>
    <property type="match status" value="1"/>
</dbReference>
<keyword evidence="3" id="KW-0285">Flavoprotein</keyword>
<name>A0A2B7WVY3_POLH7</name>
<evidence type="ECO:0000313" key="6">
    <source>
        <dbReference type="EMBL" id="PGH00651.1"/>
    </source>
</evidence>
<organism evidence="6 7">
    <name type="scientific">Polytolypa hystricis (strain UAMH7299)</name>
    <dbReference type="NCBI Taxonomy" id="1447883"/>
    <lineage>
        <taxon>Eukaryota</taxon>
        <taxon>Fungi</taxon>
        <taxon>Dikarya</taxon>
        <taxon>Ascomycota</taxon>
        <taxon>Pezizomycotina</taxon>
        <taxon>Eurotiomycetes</taxon>
        <taxon>Eurotiomycetidae</taxon>
        <taxon>Onygenales</taxon>
        <taxon>Onygenales incertae sedis</taxon>
        <taxon>Polytolypa</taxon>
    </lineage>
</organism>
<dbReference type="PANTHER" id="PTHR42877:SF10">
    <property type="entry name" value="L-ORNITHINE N(5)-OXYGENASE"/>
    <property type="match status" value="1"/>
</dbReference>
<accession>A0A2B7WVY3</accession>
<comment type="cofactor">
    <cofactor evidence="1">
        <name>FAD</name>
        <dbReference type="ChEBI" id="CHEBI:57692"/>
    </cofactor>
</comment>
<evidence type="ECO:0000313" key="7">
    <source>
        <dbReference type="Proteomes" id="UP000224634"/>
    </source>
</evidence>
<keyword evidence="7" id="KW-1185">Reference proteome</keyword>
<protein>
    <recommendedName>
        <fullName evidence="8">L-ornithine N(5)-oxygenase</fullName>
    </recommendedName>
</protein>
<dbReference type="InterPro" id="IPR020946">
    <property type="entry name" value="Flavin_mOase-like"/>
</dbReference>